<keyword evidence="10" id="KW-0496">Mitochondrion</keyword>
<dbReference type="Pfam" id="PF00755">
    <property type="entry name" value="Carn_acyltransf"/>
    <property type="match status" value="1"/>
</dbReference>
<evidence type="ECO:0000256" key="7">
    <source>
        <dbReference type="ARBA" id="ARBA00022832"/>
    </source>
</evidence>
<evidence type="ECO:0000256" key="4">
    <source>
        <dbReference type="ARBA" id="ARBA00022448"/>
    </source>
</evidence>
<evidence type="ECO:0000256" key="16">
    <source>
        <dbReference type="ARBA" id="ARBA00066910"/>
    </source>
</evidence>
<evidence type="ECO:0000256" key="2">
    <source>
        <dbReference type="ARBA" id="ARBA00004443"/>
    </source>
</evidence>
<evidence type="ECO:0000313" key="20">
    <source>
        <dbReference type="EMBL" id="KAG2185538.1"/>
    </source>
</evidence>
<dbReference type="Gene3D" id="3.30.559.70">
    <property type="entry name" value="Choline/Carnitine o-acyltransferase, domain 2"/>
    <property type="match status" value="1"/>
</dbReference>
<dbReference type="Proteomes" id="UP000612746">
    <property type="component" value="Unassembled WGS sequence"/>
</dbReference>
<dbReference type="GO" id="GO:0005777">
    <property type="term" value="C:peroxisome"/>
    <property type="evidence" value="ECO:0007669"/>
    <property type="project" value="UniProtKB-SubCell"/>
</dbReference>
<dbReference type="Gene3D" id="3.30.559.10">
    <property type="entry name" value="Chloramphenicol acetyltransferase-like domain"/>
    <property type="match status" value="1"/>
</dbReference>
<evidence type="ECO:0000256" key="8">
    <source>
        <dbReference type="ARBA" id="ARBA00022946"/>
    </source>
</evidence>
<gene>
    <name evidence="20" type="ORF">INT44_002331</name>
</gene>
<keyword evidence="4" id="KW-0813">Transport</keyword>
<keyword evidence="11" id="KW-0472">Membrane</keyword>
<evidence type="ECO:0000256" key="1">
    <source>
        <dbReference type="ARBA" id="ARBA00004275"/>
    </source>
</evidence>
<dbReference type="GO" id="GO:0009437">
    <property type="term" value="P:carnitine metabolic process"/>
    <property type="evidence" value="ECO:0007669"/>
    <property type="project" value="TreeGrafter"/>
</dbReference>
<comment type="similarity">
    <text evidence="3">Belongs to the carnitine/choline acetyltransferase family.</text>
</comment>
<evidence type="ECO:0000256" key="14">
    <source>
        <dbReference type="ARBA" id="ARBA00052702"/>
    </source>
</evidence>
<feature type="active site" description="Proton acceptor" evidence="18">
    <location>
        <position position="354"/>
    </location>
</feature>
<dbReference type="AlphaFoldDB" id="A0A8H7Q456"/>
<evidence type="ECO:0000256" key="11">
    <source>
        <dbReference type="ARBA" id="ARBA00023136"/>
    </source>
</evidence>
<dbReference type="FunFam" id="3.30.559.70:FF:000007">
    <property type="entry name" value="Carnitine O-acetyltransferase, mitochondrial"/>
    <property type="match status" value="1"/>
</dbReference>
<evidence type="ECO:0000256" key="18">
    <source>
        <dbReference type="PIRSR" id="PIRSR600542-1"/>
    </source>
</evidence>
<comment type="caution">
    <text evidence="20">The sequence shown here is derived from an EMBL/GenBank/DDBJ whole genome shotgun (WGS) entry which is preliminary data.</text>
</comment>
<organism evidence="20 21">
    <name type="scientific">Umbelopsis vinacea</name>
    <dbReference type="NCBI Taxonomy" id="44442"/>
    <lineage>
        <taxon>Eukaryota</taxon>
        <taxon>Fungi</taxon>
        <taxon>Fungi incertae sedis</taxon>
        <taxon>Mucoromycota</taxon>
        <taxon>Mucoromycotina</taxon>
        <taxon>Umbelopsidomycetes</taxon>
        <taxon>Umbelopsidales</taxon>
        <taxon>Umbelopsidaceae</taxon>
        <taxon>Umbelopsis</taxon>
    </lineage>
</organism>
<comment type="subcellular location">
    <subcellularLocation>
        <location evidence="2">Mitochondrion inner membrane</location>
        <topology evidence="2">Peripheral membrane protein</topology>
        <orientation evidence="2">Matrix side</orientation>
    </subcellularLocation>
    <subcellularLocation>
        <location evidence="1">Peroxisome</location>
    </subcellularLocation>
</comment>
<comment type="catalytic activity">
    <reaction evidence="14">
        <text>(R)-carnitine + acetyl-CoA = O-acetyl-(R)-carnitine + CoA</text>
        <dbReference type="Rhea" id="RHEA:21136"/>
        <dbReference type="ChEBI" id="CHEBI:16347"/>
        <dbReference type="ChEBI" id="CHEBI:57287"/>
        <dbReference type="ChEBI" id="CHEBI:57288"/>
        <dbReference type="ChEBI" id="CHEBI:57589"/>
        <dbReference type="EC" id="2.3.1.7"/>
    </reaction>
</comment>
<dbReference type="GO" id="GO:0005743">
    <property type="term" value="C:mitochondrial inner membrane"/>
    <property type="evidence" value="ECO:0007669"/>
    <property type="project" value="UniProtKB-SubCell"/>
</dbReference>
<sequence length="647" mass="73194">MSFNSARQASHFSPSPFFYFAMLQTAAAPRRAMTTKPVPKTPVDPQAAGPMLRYQKNLPKLPVPPLAATMQKYLQSVRPLLNDADYEKTVQAVQEFQTKGGVGEKLQERLLARANDPSIVNWMEDWWLDQAYMGYRDPIVIYVSYFFGYKDDKLRRTPAKRAAAITTAALEFKRQIVECNLEPEYAKGEPMCMDSYKYMFNNCRIPVKPSDVEESYDPIKNTHIVVARNNKFYIVDTVHNGKQLSTTELEAQFSRIIEEARGSKALPIGVLTTENRDNWTDYRQTLIAAHPENKELLKQIETSSFMVCLDDSSPVTRDELSRACWHGDGRNRFFDKPCQFIVFENGKAGFNGEHSSMDGTNTARLNDFVCTGLLRNKIDHGSESVRSDLPAPQVLNFHINDKVEQAVSKAEANFDKLIAKHDLTVLAYQSFGKNLIKKFKCSPDGFAQMVIQLAYYRMFGVSRPTYESAQTRKFQRGRTETSRTVSTESINFVKTMEDTNASVEQKIASFRSALKIQGAYMADCVNAHGVDRHLFGLKNSLQANEPKPTLFTDPTYAYSQHWFLSTSQLSSETFAAYGWGQVADDGYGCAYMIKNDSLQFNVASVKDLEVAGKKYINGTHQFKQHLEDAADDLRDLLITEVPAQPKL</sequence>
<keyword evidence="8" id="KW-0809">Transit peptide</keyword>
<evidence type="ECO:0000256" key="12">
    <source>
        <dbReference type="ARBA" id="ARBA00023140"/>
    </source>
</evidence>
<proteinExistence type="inferred from homology"/>
<dbReference type="PROSITE" id="PS00439">
    <property type="entry name" value="ACYLTRANSF_C_1"/>
    <property type="match status" value="1"/>
</dbReference>
<feature type="domain" description="Choline/carnitine acyltransferase" evidence="19">
    <location>
        <begin position="61"/>
        <end position="627"/>
    </location>
</feature>
<dbReference type="OrthoDB" id="240216at2759"/>
<protein>
    <recommendedName>
        <fullName evidence="17">Carnitine O-acetyltransferase, mitochondrial</fullName>
        <ecNumber evidence="16">2.3.1.7</ecNumber>
    </recommendedName>
</protein>
<dbReference type="GO" id="GO:0004092">
    <property type="term" value="F:carnitine O-acetyltransferase activity"/>
    <property type="evidence" value="ECO:0007669"/>
    <property type="project" value="UniProtKB-EC"/>
</dbReference>
<keyword evidence="13" id="KW-0012">Acyltransferase</keyword>
<evidence type="ECO:0000256" key="3">
    <source>
        <dbReference type="ARBA" id="ARBA00005232"/>
    </source>
</evidence>
<evidence type="ECO:0000259" key="19">
    <source>
        <dbReference type="Pfam" id="PF00755"/>
    </source>
</evidence>
<comment type="function">
    <text evidence="15">Carnitine acetylase is specific for short chain fatty acids. Carnitine acetylase seems to affect the flux through the pyruvate dehydrogenase complex. It may be involved as well in the transport of acetyl-CoA into mitochondria.</text>
</comment>
<evidence type="ECO:0000256" key="15">
    <source>
        <dbReference type="ARBA" id="ARBA00053195"/>
    </source>
</evidence>
<dbReference type="InterPro" id="IPR000542">
    <property type="entry name" value="Carn_acyl_trans"/>
</dbReference>
<dbReference type="PANTHER" id="PTHR22589">
    <property type="entry name" value="CARNITINE O-ACYLTRANSFERASE"/>
    <property type="match status" value="1"/>
</dbReference>
<reference evidence="20" key="1">
    <citation type="submission" date="2020-12" db="EMBL/GenBank/DDBJ databases">
        <title>Metabolic potential, ecology and presence of endohyphal bacteria is reflected in genomic diversity of Mucoromycotina.</title>
        <authorList>
            <person name="Muszewska A."/>
            <person name="Okrasinska A."/>
            <person name="Steczkiewicz K."/>
            <person name="Drgas O."/>
            <person name="Orlowska M."/>
            <person name="Perlinska-Lenart U."/>
            <person name="Aleksandrzak-Piekarczyk T."/>
            <person name="Szatraj K."/>
            <person name="Zielenkiewicz U."/>
            <person name="Pilsyk S."/>
            <person name="Malc E."/>
            <person name="Mieczkowski P."/>
            <person name="Kruszewska J.S."/>
            <person name="Biernat P."/>
            <person name="Pawlowska J."/>
        </authorList>
    </citation>
    <scope>NUCLEOTIDE SEQUENCE</scope>
    <source>
        <strain evidence="20">WA0000051536</strain>
    </source>
</reference>
<dbReference type="InterPro" id="IPR023213">
    <property type="entry name" value="CAT-like_dom_sf"/>
</dbReference>
<dbReference type="InterPro" id="IPR039551">
    <property type="entry name" value="Cho/carn_acyl_trans"/>
</dbReference>
<dbReference type="EC" id="2.3.1.7" evidence="16"/>
<keyword evidence="6" id="KW-0999">Mitochondrion inner membrane</keyword>
<keyword evidence="5" id="KW-0808">Transferase</keyword>
<evidence type="ECO:0000256" key="10">
    <source>
        <dbReference type="ARBA" id="ARBA00023128"/>
    </source>
</evidence>
<keyword evidence="12" id="KW-0576">Peroxisome</keyword>
<evidence type="ECO:0000256" key="6">
    <source>
        <dbReference type="ARBA" id="ARBA00022792"/>
    </source>
</evidence>
<evidence type="ECO:0000256" key="13">
    <source>
        <dbReference type="ARBA" id="ARBA00023315"/>
    </source>
</evidence>
<dbReference type="SUPFAM" id="SSF52777">
    <property type="entry name" value="CoA-dependent acyltransferases"/>
    <property type="match status" value="2"/>
</dbReference>
<keyword evidence="21" id="KW-1185">Reference proteome</keyword>
<dbReference type="EMBL" id="JAEPRA010000005">
    <property type="protein sequence ID" value="KAG2185538.1"/>
    <property type="molecule type" value="Genomic_DNA"/>
</dbReference>
<name>A0A8H7Q456_9FUNG</name>
<keyword evidence="9" id="KW-0443">Lipid metabolism</keyword>
<dbReference type="GO" id="GO:0006631">
    <property type="term" value="P:fatty acid metabolic process"/>
    <property type="evidence" value="ECO:0007669"/>
    <property type="project" value="UniProtKB-KW"/>
</dbReference>
<evidence type="ECO:0000256" key="5">
    <source>
        <dbReference type="ARBA" id="ARBA00022679"/>
    </source>
</evidence>
<evidence type="ECO:0000313" key="21">
    <source>
        <dbReference type="Proteomes" id="UP000612746"/>
    </source>
</evidence>
<dbReference type="PANTHER" id="PTHR22589:SF103">
    <property type="entry name" value="CARNITINE O-ACETYL-TRANSFERASE, ISOFORM A-RELATED"/>
    <property type="match status" value="1"/>
</dbReference>
<keyword evidence="7" id="KW-0276">Fatty acid metabolism</keyword>
<dbReference type="InterPro" id="IPR042231">
    <property type="entry name" value="Cho/carn_acyl_trans_2"/>
</dbReference>
<accession>A0A8H7Q456</accession>
<evidence type="ECO:0000256" key="9">
    <source>
        <dbReference type="ARBA" id="ARBA00023098"/>
    </source>
</evidence>
<evidence type="ECO:0000256" key="17">
    <source>
        <dbReference type="ARBA" id="ARBA00073438"/>
    </source>
</evidence>